<keyword evidence="5" id="KW-0190">Covalent protein-DNA linkage</keyword>
<evidence type="ECO:0000313" key="9">
    <source>
        <dbReference type="Proteomes" id="UP001412067"/>
    </source>
</evidence>
<keyword evidence="3" id="KW-0227">DNA damage</keyword>
<accession>A0ABR2LBL4</accession>
<gene>
    <name evidence="8" type="ORF">KSP40_PGU011714</name>
</gene>
<evidence type="ECO:0000256" key="5">
    <source>
        <dbReference type="ARBA" id="ARBA00023124"/>
    </source>
</evidence>
<dbReference type="PANTHER" id="PTHR13604">
    <property type="entry name" value="DC12-RELATED"/>
    <property type="match status" value="1"/>
</dbReference>
<dbReference type="InterPro" id="IPR036590">
    <property type="entry name" value="SRAP-like"/>
</dbReference>
<evidence type="ECO:0000256" key="2">
    <source>
        <dbReference type="ARBA" id="ARBA00022670"/>
    </source>
</evidence>
<reference evidence="8 9" key="1">
    <citation type="journal article" date="2022" name="Nat. Plants">
        <title>Genomes of leafy and leafless Platanthera orchids illuminate the evolution of mycoheterotrophy.</title>
        <authorList>
            <person name="Li M.H."/>
            <person name="Liu K.W."/>
            <person name="Li Z."/>
            <person name="Lu H.C."/>
            <person name="Ye Q.L."/>
            <person name="Zhang D."/>
            <person name="Wang J.Y."/>
            <person name="Li Y.F."/>
            <person name="Zhong Z.M."/>
            <person name="Liu X."/>
            <person name="Yu X."/>
            <person name="Liu D.K."/>
            <person name="Tu X.D."/>
            <person name="Liu B."/>
            <person name="Hao Y."/>
            <person name="Liao X.Y."/>
            <person name="Jiang Y.T."/>
            <person name="Sun W.H."/>
            <person name="Chen J."/>
            <person name="Chen Y.Q."/>
            <person name="Ai Y."/>
            <person name="Zhai J.W."/>
            <person name="Wu S.S."/>
            <person name="Zhou Z."/>
            <person name="Hsiao Y.Y."/>
            <person name="Wu W.L."/>
            <person name="Chen Y.Y."/>
            <person name="Lin Y.F."/>
            <person name="Hsu J.L."/>
            <person name="Li C.Y."/>
            <person name="Wang Z.W."/>
            <person name="Zhao X."/>
            <person name="Zhong W.Y."/>
            <person name="Ma X.K."/>
            <person name="Ma L."/>
            <person name="Huang J."/>
            <person name="Chen G.Z."/>
            <person name="Huang M.Z."/>
            <person name="Huang L."/>
            <person name="Peng D.H."/>
            <person name="Luo Y.B."/>
            <person name="Zou S.Q."/>
            <person name="Chen S.P."/>
            <person name="Lan S."/>
            <person name="Tsai W.C."/>
            <person name="Van de Peer Y."/>
            <person name="Liu Z.J."/>
        </authorList>
    </citation>
    <scope>NUCLEOTIDE SEQUENCE [LARGE SCALE GENOMIC DNA]</scope>
    <source>
        <strain evidence="8">Lor288</strain>
    </source>
</reference>
<organism evidence="8 9">
    <name type="scientific">Platanthera guangdongensis</name>
    <dbReference type="NCBI Taxonomy" id="2320717"/>
    <lineage>
        <taxon>Eukaryota</taxon>
        <taxon>Viridiplantae</taxon>
        <taxon>Streptophyta</taxon>
        <taxon>Embryophyta</taxon>
        <taxon>Tracheophyta</taxon>
        <taxon>Spermatophyta</taxon>
        <taxon>Magnoliopsida</taxon>
        <taxon>Liliopsida</taxon>
        <taxon>Asparagales</taxon>
        <taxon>Orchidaceae</taxon>
        <taxon>Orchidoideae</taxon>
        <taxon>Orchideae</taxon>
        <taxon>Orchidinae</taxon>
        <taxon>Platanthera</taxon>
    </lineage>
</organism>
<keyword evidence="6" id="KW-0238">DNA-binding</keyword>
<name>A0ABR2LBL4_9ASPA</name>
<dbReference type="SUPFAM" id="SSF143081">
    <property type="entry name" value="BB1717-like"/>
    <property type="match status" value="1"/>
</dbReference>
<dbReference type="PANTHER" id="PTHR13604:SF0">
    <property type="entry name" value="ABASIC SITE PROCESSING PROTEIN HMCES"/>
    <property type="match status" value="1"/>
</dbReference>
<keyword evidence="7" id="KW-0456">Lyase</keyword>
<evidence type="ECO:0000256" key="1">
    <source>
        <dbReference type="ARBA" id="ARBA00008136"/>
    </source>
</evidence>
<dbReference type="Gene3D" id="3.90.1680.10">
    <property type="entry name" value="SOS response associated peptidase-like"/>
    <property type="match status" value="1"/>
</dbReference>
<sequence length="102" mass="11273">MCGRARCSLNATQVARACGLPAGEADSVRTIQMDQFRPSYNVSPGSYLPVFTADAQVEEACHAVHCMKWGLVPSFTKKTDKPDHYRMVPIFSFSSCPFPSRL</sequence>
<evidence type="ECO:0000256" key="7">
    <source>
        <dbReference type="ARBA" id="ARBA00023239"/>
    </source>
</evidence>
<dbReference type="EMBL" id="JBBWWR010000021">
    <property type="protein sequence ID" value="KAK8937534.1"/>
    <property type="molecule type" value="Genomic_DNA"/>
</dbReference>
<dbReference type="Pfam" id="PF02586">
    <property type="entry name" value="SRAP"/>
    <property type="match status" value="1"/>
</dbReference>
<keyword evidence="2" id="KW-0645">Protease</keyword>
<evidence type="ECO:0000256" key="3">
    <source>
        <dbReference type="ARBA" id="ARBA00022763"/>
    </source>
</evidence>
<comment type="caution">
    <text evidence="8">The sequence shown here is derived from an EMBL/GenBank/DDBJ whole genome shotgun (WGS) entry which is preliminary data.</text>
</comment>
<keyword evidence="9" id="KW-1185">Reference proteome</keyword>
<dbReference type="Proteomes" id="UP001412067">
    <property type="component" value="Unassembled WGS sequence"/>
</dbReference>
<evidence type="ECO:0000256" key="6">
    <source>
        <dbReference type="ARBA" id="ARBA00023125"/>
    </source>
</evidence>
<keyword evidence="4" id="KW-0378">Hydrolase</keyword>
<proteinExistence type="inferred from homology"/>
<evidence type="ECO:0008006" key="10">
    <source>
        <dbReference type="Google" id="ProtNLM"/>
    </source>
</evidence>
<protein>
    <recommendedName>
        <fullName evidence="10">Embryonic stem cell-specific 5-hydroxymethylcytosine-binding protein</fullName>
    </recommendedName>
</protein>
<evidence type="ECO:0000256" key="4">
    <source>
        <dbReference type="ARBA" id="ARBA00022801"/>
    </source>
</evidence>
<evidence type="ECO:0000313" key="8">
    <source>
        <dbReference type="EMBL" id="KAK8937534.1"/>
    </source>
</evidence>
<comment type="similarity">
    <text evidence="1">Belongs to the SOS response-associated peptidase family.</text>
</comment>
<dbReference type="InterPro" id="IPR003738">
    <property type="entry name" value="SRAP"/>
</dbReference>